<organism evidence="1 2">
    <name type="scientific">Austropuccinia psidii MF-1</name>
    <dbReference type="NCBI Taxonomy" id="1389203"/>
    <lineage>
        <taxon>Eukaryota</taxon>
        <taxon>Fungi</taxon>
        <taxon>Dikarya</taxon>
        <taxon>Basidiomycota</taxon>
        <taxon>Pucciniomycotina</taxon>
        <taxon>Pucciniomycetes</taxon>
        <taxon>Pucciniales</taxon>
        <taxon>Sphaerophragmiaceae</taxon>
        <taxon>Austropuccinia</taxon>
    </lineage>
</organism>
<evidence type="ECO:0000313" key="2">
    <source>
        <dbReference type="Proteomes" id="UP000765509"/>
    </source>
</evidence>
<proteinExistence type="predicted"/>
<protein>
    <submittedName>
        <fullName evidence="1">Uncharacterized protein</fullName>
    </submittedName>
</protein>
<dbReference type="AlphaFoldDB" id="A0A9Q3C0P2"/>
<name>A0A9Q3C0P2_9BASI</name>
<dbReference type="EMBL" id="AVOT02003857">
    <property type="protein sequence ID" value="MBW0474798.1"/>
    <property type="molecule type" value="Genomic_DNA"/>
</dbReference>
<dbReference type="OrthoDB" id="2507294at2759"/>
<comment type="caution">
    <text evidence="1">The sequence shown here is derived from an EMBL/GenBank/DDBJ whole genome shotgun (WGS) entry which is preliminary data.</text>
</comment>
<accession>A0A9Q3C0P2</accession>
<gene>
    <name evidence="1" type="ORF">O181_014513</name>
</gene>
<keyword evidence="2" id="KW-1185">Reference proteome</keyword>
<dbReference type="Proteomes" id="UP000765509">
    <property type="component" value="Unassembled WGS sequence"/>
</dbReference>
<reference evidence="1" key="1">
    <citation type="submission" date="2021-03" db="EMBL/GenBank/DDBJ databases">
        <title>Draft genome sequence of rust myrtle Austropuccinia psidii MF-1, a brazilian biotype.</title>
        <authorList>
            <person name="Quecine M.C."/>
            <person name="Pachon D.M.R."/>
            <person name="Bonatelli M.L."/>
            <person name="Correr F.H."/>
            <person name="Franceschini L.M."/>
            <person name="Leite T.F."/>
            <person name="Margarido G.R.A."/>
            <person name="Almeida C.A."/>
            <person name="Ferrarezi J.A."/>
            <person name="Labate C.A."/>
        </authorList>
    </citation>
    <scope>NUCLEOTIDE SEQUENCE</scope>
    <source>
        <strain evidence="1">MF-1</strain>
    </source>
</reference>
<evidence type="ECO:0000313" key="1">
    <source>
        <dbReference type="EMBL" id="MBW0474798.1"/>
    </source>
</evidence>
<sequence length="119" mass="13555">MKSGYGQESISCNEGSNGMKMRICPNWPYIGGGWNCHKHQLRGVFSRVVTLPEASIWPKFSGVGEYDHMELIGYIDGLCIDVPSIPDYWITARLNTAFQGNASIWYTEMKDIHGRRKWP</sequence>